<accession>A0AAW0EZK6</accession>
<evidence type="ECO:0000313" key="3">
    <source>
        <dbReference type="Proteomes" id="UP001430356"/>
    </source>
</evidence>
<keyword evidence="3" id="KW-1185">Reference proteome</keyword>
<name>A0AAW0EZK6_9TRYP</name>
<feature type="region of interest" description="Disordered" evidence="1">
    <location>
        <begin position="1"/>
        <end position="21"/>
    </location>
</feature>
<protein>
    <submittedName>
        <fullName evidence="2">Uncharacterized protein</fullName>
    </submittedName>
</protein>
<dbReference type="AlphaFoldDB" id="A0AAW0EZK6"/>
<feature type="compositionally biased region" description="Low complexity" evidence="1">
    <location>
        <begin position="1"/>
        <end position="10"/>
    </location>
</feature>
<dbReference type="Proteomes" id="UP001430356">
    <property type="component" value="Unassembled WGS sequence"/>
</dbReference>
<organism evidence="2 3">
    <name type="scientific">Novymonas esmeraldas</name>
    <dbReference type="NCBI Taxonomy" id="1808958"/>
    <lineage>
        <taxon>Eukaryota</taxon>
        <taxon>Discoba</taxon>
        <taxon>Euglenozoa</taxon>
        <taxon>Kinetoplastea</taxon>
        <taxon>Metakinetoplastina</taxon>
        <taxon>Trypanosomatida</taxon>
        <taxon>Trypanosomatidae</taxon>
        <taxon>Novymonas</taxon>
    </lineage>
</organism>
<proteinExistence type="predicted"/>
<dbReference type="EMBL" id="JAECZO010000152">
    <property type="protein sequence ID" value="KAK7198447.1"/>
    <property type="molecule type" value="Genomic_DNA"/>
</dbReference>
<reference evidence="2 3" key="1">
    <citation type="journal article" date="2021" name="MBio">
        <title>A New Model Trypanosomatid, Novymonas esmeraldas: Genomic Perception of Its 'Candidatus Pandoraea novymonadis' Endosymbiont.</title>
        <authorList>
            <person name="Zakharova A."/>
            <person name="Saura A."/>
            <person name="Butenko A."/>
            <person name="Podesvova L."/>
            <person name="Warmusova S."/>
            <person name="Kostygov A.Y."/>
            <person name="Nenarokova A."/>
            <person name="Lukes J."/>
            <person name="Opperdoes F.R."/>
            <person name="Yurchenko V."/>
        </authorList>
    </citation>
    <scope>NUCLEOTIDE SEQUENCE [LARGE SCALE GENOMIC DNA]</scope>
    <source>
        <strain evidence="2 3">E262AT.01</strain>
    </source>
</reference>
<sequence>MAATASTHPSSAPPLPAASHAPVSPRLHDSQCCFVLVWVEGRDTPVYACESRLPLHPSTTTTSPASCTTAGSDAALDVNVVALRRFFAALRLLRSPPGERSVDAAPVTYTALPCGLSAAYGAAPPHYSAAVLSPRLCIAGSADAEQLMWLTTTVLAALLPASWSMRAAAPSTTASLGAAHTAGVLPRPAMDADDMAARLCEYGAAAVAAAQAAAAAMETYGVRDVVADAEDLHCTLAAVVAQTAAVDTDTPVARAVHRLLQRCWTPLSAPPITHRSGGPLTTSHGLRLVGYFTIPLPSLHPHTAEGTRRGASPPAVTGATSTCVRHHACAPGFEDALRVIASVYTRCPRPEWLRHTTLTDATALLVWPICPAAALLAARVGCTPCGSALHQVVRLTGLPARVSNTGAPHIHLLPLATLSACGTPWHVTVLHQIFN</sequence>
<evidence type="ECO:0000313" key="2">
    <source>
        <dbReference type="EMBL" id="KAK7198447.1"/>
    </source>
</evidence>
<evidence type="ECO:0000256" key="1">
    <source>
        <dbReference type="SAM" id="MobiDB-lite"/>
    </source>
</evidence>
<comment type="caution">
    <text evidence="2">The sequence shown here is derived from an EMBL/GenBank/DDBJ whole genome shotgun (WGS) entry which is preliminary data.</text>
</comment>
<gene>
    <name evidence="2" type="ORF">NESM_000805000</name>
</gene>